<evidence type="ECO:0000259" key="3">
    <source>
        <dbReference type="PROSITE" id="PS00028"/>
    </source>
</evidence>
<feature type="region of interest" description="Disordered" evidence="1">
    <location>
        <begin position="382"/>
        <end position="437"/>
    </location>
</feature>
<proteinExistence type="predicted"/>
<dbReference type="InterPro" id="IPR013087">
    <property type="entry name" value="Znf_C2H2_type"/>
</dbReference>
<feature type="signal peptide" evidence="2">
    <location>
        <begin position="1"/>
        <end position="22"/>
    </location>
</feature>
<evidence type="ECO:0000313" key="4">
    <source>
        <dbReference type="EMBL" id="KAF6755515.1"/>
    </source>
</evidence>
<evidence type="ECO:0000313" key="5">
    <source>
        <dbReference type="Proteomes" id="UP000521943"/>
    </source>
</evidence>
<keyword evidence="5" id="KW-1185">Reference proteome</keyword>
<name>A0A8H6HYS7_9AGAR</name>
<dbReference type="EMBL" id="JACGCI010000029">
    <property type="protein sequence ID" value="KAF6755515.1"/>
    <property type="molecule type" value="Genomic_DNA"/>
</dbReference>
<keyword evidence="2" id="KW-0732">Signal</keyword>
<sequence length="437" mass="47653">MRISTFPTVLSLALFLSSYANAYRYDENEVYAREPHYLDTLSHEISARDLLSELTTRELMDELHRRGNPLSNYCPWQGCNSQFNSPSSLEVHVMYGHGKGTCFKCHRYFDQGGQKHFNECRGRSVDVCVKQGRKIGNNNRIRHGSYGAEGGMGRHGEVLSNAPFSEKGDELVLKTRELLILMSGLGKLLLVNAFQAQNCLFKRRVRKGSSGPGLCADMRWGQLKLCGVVGTNTTKGRELTKVEGRRTRAGKSNLARANEGGGTEDGLDMRGSKEMEAFAEGRRMGAGKGTEEAVRKLCVPSARANGGGGTEDGSWQRDGGSLRELMEAEGQRMGAGKGTEEAVRKLCIPSARANGGGGTEDGSWQRDGGSCEEAMHPYAGANTSWRDGGVMRDVSSAGANTSRRTDEAEDGGWTEEVPEDGESEDGWRGWRMEGGIT</sequence>
<dbReference type="AlphaFoldDB" id="A0A8H6HYS7"/>
<dbReference type="PROSITE" id="PS00028">
    <property type="entry name" value="ZINC_FINGER_C2H2_1"/>
    <property type="match status" value="1"/>
</dbReference>
<accession>A0A8H6HYS7</accession>
<evidence type="ECO:0000256" key="2">
    <source>
        <dbReference type="SAM" id="SignalP"/>
    </source>
</evidence>
<evidence type="ECO:0000256" key="1">
    <source>
        <dbReference type="SAM" id="MobiDB-lite"/>
    </source>
</evidence>
<feature type="compositionally biased region" description="Acidic residues" evidence="1">
    <location>
        <begin position="407"/>
        <end position="424"/>
    </location>
</feature>
<reference evidence="4 5" key="1">
    <citation type="submission" date="2020-07" db="EMBL/GenBank/DDBJ databases">
        <title>Comparative genomics of pyrophilous fungi reveals a link between fire events and developmental genes.</title>
        <authorList>
            <consortium name="DOE Joint Genome Institute"/>
            <person name="Steindorff A.S."/>
            <person name="Carver A."/>
            <person name="Calhoun S."/>
            <person name="Stillman K."/>
            <person name="Liu H."/>
            <person name="Lipzen A."/>
            <person name="Pangilinan J."/>
            <person name="Labutti K."/>
            <person name="Bruns T.D."/>
            <person name="Grigoriev I.V."/>
        </authorList>
    </citation>
    <scope>NUCLEOTIDE SEQUENCE [LARGE SCALE GENOMIC DNA]</scope>
    <source>
        <strain evidence="4 5">CBS 144469</strain>
    </source>
</reference>
<feature type="chain" id="PRO_5034424464" description="C2H2-type domain-containing protein" evidence="2">
    <location>
        <begin position="23"/>
        <end position="437"/>
    </location>
</feature>
<protein>
    <recommendedName>
        <fullName evidence="3">C2H2-type domain-containing protein</fullName>
    </recommendedName>
</protein>
<feature type="domain" description="C2H2-type" evidence="3">
    <location>
        <begin position="74"/>
        <end position="97"/>
    </location>
</feature>
<comment type="caution">
    <text evidence="4">The sequence shown here is derived from an EMBL/GenBank/DDBJ whole genome shotgun (WGS) entry which is preliminary data.</text>
</comment>
<organism evidence="4 5">
    <name type="scientific">Ephemerocybe angulata</name>
    <dbReference type="NCBI Taxonomy" id="980116"/>
    <lineage>
        <taxon>Eukaryota</taxon>
        <taxon>Fungi</taxon>
        <taxon>Dikarya</taxon>
        <taxon>Basidiomycota</taxon>
        <taxon>Agaricomycotina</taxon>
        <taxon>Agaricomycetes</taxon>
        <taxon>Agaricomycetidae</taxon>
        <taxon>Agaricales</taxon>
        <taxon>Agaricineae</taxon>
        <taxon>Psathyrellaceae</taxon>
        <taxon>Ephemerocybe</taxon>
    </lineage>
</organism>
<dbReference type="Proteomes" id="UP000521943">
    <property type="component" value="Unassembled WGS sequence"/>
</dbReference>
<gene>
    <name evidence="4" type="ORF">DFP72DRAFT_1045350</name>
</gene>